<dbReference type="SUPFAM" id="SSF53474">
    <property type="entry name" value="alpha/beta-Hydrolases"/>
    <property type="match status" value="1"/>
</dbReference>
<dbReference type="PANTHER" id="PTHR43689:SF8">
    <property type="entry name" value="ALPHA_BETA-HYDROLASES SUPERFAMILY PROTEIN"/>
    <property type="match status" value="1"/>
</dbReference>
<dbReference type="Pfam" id="PF12697">
    <property type="entry name" value="Abhydrolase_6"/>
    <property type="match status" value="1"/>
</dbReference>
<keyword evidence="4" id="KW-1185">Reference proteome</keyword>
<reference evidence="3 4" key="1">
    <citation type="submission" date="2019-09" db="EMBL/GenBank/DDBJ databases">
        <authorList>
            <person name="Kevbrin V."/>
            <person name="Grouzdev D.S."/>
        </authorList>
    </citation>
    <scope>NUCLEOTIDE SEQUENCE [LARGE SCALE GENOMIC DNA]</scope>
    <source>
        <strain evidence="3 4">G-192</strain>
    </source>
</reference>
<gene>
    <name evidence="3" type="ORF">F1654_09740</name>
</gene>
<name>A0A5M6ZH42_9PROT</name>
<dbReference type="InterPro" id="IPR029058">
    <property type="entry name" value="AB_hydrolase_fold"/>
</dbReference>
<sequence length="308" mass="32009">MRRARIPAGWPFAEASQIVPAGGVNWHVQRFGAGPALLLIHGAGASTHSFRELAARLKDKFEIVMIDLPGLGFSSSLRAPDVAAVARALGALLREIGAAPAVIAGHSAGVAVALRLVLDGHAAPRAIVGFAPALKPYGGRADGIASKTARLALLNPLAARLLSAQASQTRVARLIERTGSRLSPEGLALYQQLLRQPGHIAGTLRLMAHWKLRPLQAELHNIALPVTFAAGEADSATPARAIEATARLIPDCRLISLPGLGHLAHEEDPARAADIILEAARAAGVTVQDTQTDTHPGLRLAGGASCPA</sequence>
<keyword evidence="3" id="KW-0378">Hydrolase</keyword>
<evidence type="ECO:0000313" key="3">
    <source>
        <dbReference type="EMBL" id="KAA5804049.1"/>
    </source>
</evidence>
<proteinExistence type="predicted"/>
<accession>A0A5M6ZH42</accession>
<dbReference type="RefSeq" id="WP_150023316.1">
    <property type="nucleotide sequence ID" value="NZ_VWOJ01000002.1"/>
</dbReference>
<evidence type="ECO:0000256" key="1">
    <source>
        <dbReference type="SAM" id="MobiDB-lite"/>
    </source>
</evidence>
<dbReference type="NCBIfam" id="TIGR03056">
    <property type="entry name" value="bchO_mg_che_rel"/>
    <property type="match status" value="1"/>
</dbReference>
<dbReference type="AlphaFoldDB" id="A0A5M6ZH42"/>
<feature type="domain" description="AB hydrolase-1" evidence="2">
    <location>
        <begin position="37"/>
        <end position="274"/>
    </location>
</feature>
<feature type="region of interest" description="Disordered" evidence="1">
    <location>
        <begin position="287"/>
        <end position="308"/>
    </location>
</feature>
<dbReference type="Proteomes" id="UP000325122">
    <property type="component" value="Unassembled WGS sequence"/>
</dbReference>
<evidence type="ECO:0000259" key="2">
    <source>
        <dbReference type="Pfam" id="PF12697"/>
    </source>
</evidence>
<evidence type="ECO:0000313" key="4">
    <source>
        <dbReference type="Proteomes" id="UP000325122"/>
    </source>
</evidence>
<comment type="caution">
    <text evidence="3">The sequence shown here is derived from an EMBL/GenBank/DDBJ whole genome shotgun (WGS) entry which is preliminary data.</text>
</comment>
<protein>
    <submittedName>
        <fullName evidence="3">Alpha/beta fold hydrolase</fullName>
    </submittedName>
</protein>
<dbReference type="PANTHER" id="PTHR43689">
    <property type="entry name" value="HYDROLASE"/>
    <property type="match status" value="1"/>
</dbReference>
<dbReference type="InterPro" id="IPR000073">
    <property type="entry name" value="AB_hydrolase_1"/>
</dbReference>
<dbReference type="InterPro" id="IPR017497">
    <property type="entry name" value="BchO"/>
</dbReference>
<dbReference type="GO" id="GO:0016787">
    <property type="term" value="F:hydrolase activity"/>
    <property type="evidence" value="ECO:0007669"/>
    <property type="project" value="UniProtKB-KW"/>
</dbReference>
<dbReference type="EMBL" id="VWOJ01000002">
    <property type="protein sequence ID" value="KAA5804049.1"/>
    <property type="molecule type" value="Genomic_DNA"/>
</dbReference>
<dbReference type="Gene3D" id="3.40.50.1820">
    <property type="entry name" value="alpha/beta hydrolase"/>
    <property type="match status" value="1"/>
</dbReference>
<organism evidence="3 4">
    <name type="scientific">Alkalicaulis satelles</name>
    <dbReference type="NCBI Taxonomy" id="2609175"/>
    <lineage>
        <taxon>Bacteria</taxon>
        <taxon>Pseudomonadati</taxon>
        <taxon>Pseudomonadota</taxon>
        <taxon>Alphaproteobacteria</taxon>
        <taxon>Maricaulales</taxon>
        <taxon>Maricaulaceae</taxon>
        <taxon>Alkalicaulis</taxon>
    </lineage>
</organism>